<dbReference type="EMBL" id="JAGKHQ010000010">
    <property type="protein sequence ID" value="KAG7506945.1"/>
    <property type="molecule type" value="Genomic_DNA"/>
</dbReference>
<evidence type="ECO:0000313" key="3">
    <source>
        <dbReference type="Proteomes" id="UP000693946"/>
    </source>
</evidence>
<dbReference type="Proteomes" id="UP000693946">
    <property type="component" value="Linkage Group LG18"/>
</dbReference>
<evidence type="ECO:0000256" key="1">
    <source>
        <dbReference type="SAM" id="SignalP"/>
    </source>
</evidence>
<proteinExistence type="predicted"/>
<feature type="signal peptide" evidence="1">
    <location>
        <begin position="1"/>
        <end position="19"/>
    </location>
</feature>
<keyword evidence="3" id="KW-1185">Reference proteome</keyword>
<comment type="caution">
    <text evidence="2">The sequence shown here is derived from an EMBL/GenBank/DDBJ whole genome shotgun (WGS) entry which is preliminary data.</text>
</comment>
<reference evidence="2 3" key="1">
    <citation type="journal article" date="2021" name="Sci. Rep.">
        <title>Chromosome anchoring in Senegalese sole (Solea senegalensis) reveals sex-associated markers and genome rearrangements in flatfish.</title>
        <authorList>
            <person name="Guerrero-Cozar I."/>
            <person name="Gomez-Garrido J."/>
            <person name="Berbel C."/>
            <person name="Martinez-Blanch J.F."/>
            <person name="Alioto T."/>
            <person name="Claros M.G."/>
            <person name="Gagnaire P.A."/>
            <person name="Manchado M."/>
        </authorList>
    </citation>
    <scope>NUCLEOTIDE SEQUENCE [LARGE SCALE GENOMIC DNA]</scope>
    <source>
        <strain evidence="2">Sse05_10M</strain>
    </source>
</reference>
<name>A0AAV6RQ69_SOLSE</name>
<feature type="chain" id="PRO_5043619296" evidence="1">
    <location>
        <begin position="20"/>
        <end position="86"/>
    </location>
</feature>
<accession>A0AAV6RQ69</accession>
<organism evidence="2 3">
    <name type="scientific">Solea senegalensis</name>
    <name type="common">Senegalese sole</name>
    <dbReference type="NCBI Taxonomy" id="28829"/>
    <lineage>
        <taxon>Eukaryota</taxon>
        <taxon>Metazoa</taxon>
        <taxon>Chordata</taxon>
        <taxon>Craniata</taxon>
        <taxon>Vertebrata</taxon>
        <taxon>Euteleostomi</taxon>
        <taxon>Actinopterygii</taxon>
        <taxon>Neopterygii</taxon>
        <taxon>Teleostei</taxon>
        <taxon>Neoteleostei</taxon>
        <taxon>Acanthomorphata</taxon>
        <taxon>Carangaria</taxon>
        <taxon>Pleuronectiformes</taxon>
        <taxon>Pleuronectoidei</taxon>
        <taxon>Soleidae</taxon>
        <taxon>Solea</taxon>
    </lineage>
</organism>
<keyword evidence="1" id="KW-0732">Signal</keyword>
<dbReference type="AlphaFoldDB" id="A0AAV6RQ69"/>
<protein>
    <submittedName>
        <fullName evidence="2">Uncharacterized protein</fullName>
    </submittedName>
</protein>
<evidence type="ECO:0000313" key="2">
    <source>
        <dbReference type="EMBL" id="KAG7506945.1"/>
    </source>
</evidence>
<sequence>MKTVIVALLVVLVVSHSEALRCNCAGKAPCAFSQQNCYGLNQVCARMTFNPPGSGSFKSCYNARACANLISSGKASGRCCSSDLCN</sequence>
<gene>
    <name evidence="2" type="ORF">JOB18_019486</name>
</gene>